<dbReference type="InterPro" id="IPR000639">
    <property type="entry name" value="Epox_hydrolase-like"/>
</dbReference>
<dbReference type="EMBL" id="KV744838">
    <property type="protein sequence ID" value="OCK84398.1"/>
    <property type="molecule type" value="Genomic_DNA"/>
</dbReference>
<feature type="domain" description="AB hydrolase-1" evidence="1">
    <location>
        <begin position="21"/>
        <end position="143"/>
    </location>
</feature>
<evidence type="ECO:0000259" key="1">
    <source>
        <dbReference type="Pfam" id="PF00561"/>
    </source>
</evidence>
<sequence>MPFFQHSDVSLFYTDEGAGQPLLLLHGFGSDSHDWSFQIPALLSASYRVIAFDHRGHGRSTNPPTASPTSYHPNTLAADAIALLQHLSIPSIVLVAHSLSTIISSLITVTQPSLVKALVLIHPIYGATPPVLKSLATDLRADLPNAPQLAADFFGKVSPRTPEWIQTWARRRMLGTAPECVAGCLEGLVALEGQVTGQGEGAKSFLRRRAAPRFVVSGIDVAVEWEREIGIKEGIDELHVVREGTYLHLVEGETVNGLLVGWLGRTVRDLIHGFHLEMEVNCGVGYGREFIEVVGWLLVGSNNLLWPEEGPDIIDLLADKGCPVATPPYPEIRS</sequence>
<organism evidence="2 3">
    <name type="scientific">Lepidopterella palustris CBS 459.81</name>
    <dbReference type="NCBI Taxonomy" id="1314670"/>
    <lineage>
        <taxon>Eukaryota</taxon>
        <taxon>Fungi</taxon>
        <taxon>Dikarya</taxon>
        <taxon>Ascomycota</taxon>
        <taxon>Pezizomycotina</taxon>
        <taxon>Dothideomycetes</taxon>
        <taxon>Pleosporomycetidae</taxon>
        <taxon>Mytilinidiales</taxon>
        <taxon>Argynnaceae</taxon>
        <taxon>Lepidopterella</taxon>
    </lineage>
</organism>
<dbReference type="AlphaFoldDB" id="A0A8E2EIG5"/>
<dbReference type="InterPro" id="IPR050266">
    <property type="entry name" value="AB_hydrolase_sf"/>
</dbReference>
<accession>A0A8E2EIG5</accession>
<name>A0A8E2EIG5_9PEZI</name>
<proteinExistence type="predicted"/>
<gene>
    <name evidence="2" type="ORF">K432DRAFT_389555</name>
</gene>
<dbReference type="OrthoDB" id="408373at2759"/>
<reference evidence="2 3" key="1">
    <citation type="journal article" date="2016" name="Nat. Commun.">
        <title>Ectomycorrhizal ecology is imprinted in the genome of the dominant symbiotic fungus Cenococcum geophilum.</title>
        <authorList>
            <consortium name="DOE Joint Genome Institute"/>
            <person name="Peter M."/>
            <person name="Kohler A."/>
            <person name="Ohm R.A."/>
            <person name="Kuo A."/>
            <person name="Krutzmann J."/>
            <person name="Morin E."/>
            <person name="Arend M."/>
            <person name="Barry K.W."/>
            <person name="Binder M."/>
            <person name="Choi C."/>
            <person name="Clum A."/>
            <person name="Copeland A."/>
            <person name="Grisel N."/>
            <person name="Haridas S."/>
            <person name="Kipfer T."/>
            <person name="LaButti K."/>
            <person name="Lindquist E."/>
            <person name="Lipzen A."/>
            <person name="Maire R."/>
            <person name="Meier B."/>
            <person name="Mihaltcheva S."/>
            <person name="Molinier V."/>
            <person name="Murat C."/>
            <person name="Poggeler S."/>
            <person name="Quandt C.A."/>
            <person name="Sperisen C."/>
            <person name="Tritt A."/>
            <person name="Tisserant E."/>
            <person name="Crous P.W."/>
            <person name="Henrissat B."/>
            <person name="Nehls U."/>
            <person name="Egli S."/>
            <person name="Spatafora J.W."/>
            <person name="Grigoriev I.V."/>
            <person name="Martin F.M."/>
        </authorList>
    </citation>
    <scope>NUCLEOTIDE SEQUENCE [LARGE SCALE GENOMIC DNA]</scope>
    <source>
        <strain evidence="2 3">CBS 459.81</strain>
    </source>
</reference>
<dbReference type="InterPro" id="IPR029058">
    <property type="entry name" value="AB_hydrolase_fold"/>
</dbReference>
<dbReference type="SUPFAM" id="SSF53474">
    <property type="entry name" value="alpha/beta-Hydrolases"/>
    <property type="match status" value="1"/>
</dbReference>
<dbReference type="Proteomes" id="UP000250266">
    <property type="component" value="Unassembled WGS sequence"/>
</dbReference>
<protein>
    <submittedName>
        <fullName evidence="2">Alpha/beta-hydrolase</fullName>
    </submittedName>
</protein>
<dbReference type="InterPro" id="IPR000073">
    <property type="entry name" value="AB_hydrolase_1"/>
</dbReference>
<keyword evidence="2" id="KW-0378">Hydrolase</keyword>
<dbReference type="Pfam" id="PF00561">
    <property type="entry name" value="Abhydrolase_1"/>
    <property type="match status" value="1"/>
</dbReference>
<evidence type="ECO:0000313" key="2">
    <source>
        <dbReference type="EMBL" id="OCK84398.1"/>
    </source>
</evidence>
<dbReference type="PRINTS" id="PR00412">
    <property type="entry name" value="EPOXHYDRLASE"/>
</dbReference>
<evidence type="ECO:0000313" key="3">
    <source>
        <dbReference type="Proteomes" id="UP000250266"/>
    </source>
</evidence>
<keyword evidence="3" id="KW-1185">Reference proteome</keyword>
<dbReference type="Gene3D" id="3.40.50.1820">
    <property type="entry name" value="alpha/beta hydrolase"/>
    <property type="match status" value="1"/>
</dbReference>
<dbReference type="PANTHER" id="PTHR43798">
    <property type="entry name" value="MONOACYLGLYCEROL LIPASE"/>
    <property type="match status" value="1"/>
</dbReference>
<dbReference type="GO" id="GO:0016787">
    <property type="term" value="F:hydrolase activity"/>
    <property type="evidence" value="ECO:0007669"/>
    <property type="project" value="UniProtKB-KW"/>
</dbReference>